<evidence type="ECO:0000313" key="8">
    <source>
        <dbReference type="Proteomes" id="UP000580718"/>
    </source>
</evidence>
<organism evidence="7 8">
    <name type="scientific">Modestobacter versicolor</name>
    <dbReference type="NCBI Taxonomy" id="429133"/>
    <lineage>
        <taxon>Bacteria</taxon>
        <taxon>Bacillati</taxon>
        <taxon>Actinomycetota</taxon>
        <taxon>Actinomycetes</taxon>
        <taxon>Geodermatophilales</taxon>
        <taxon>Geodermatophilaceae</taxon>
        <taxon>Modestobacter</taxon>
    </lineage>
</organism>
<dbReference type="PROSITE" id="PS50885">
    <property type="entry name" value="HAMP"/>
    <property type="match status" value="1"/>
</dbReference>
<keyword evidence="1 3" id="KW-0812">Transmembrane</keyword>
<dbReference type="Gene3D" id="3.20.20.450">
    <property type="entry name" value="EAL domain"/>
    <property type="match status" value="1"/>
</dbReference>
<dbReference type="CDD" id="cd01948">
    <property type="entry name" value="EAL"/>
    <property type="match status" value="1"/>
</dbReference>
<feature type="transmembrane region" description="Helical" evidence="3">
    <location>
        <begin position="20"/>
        <end position="39"/>
    </location>
</feature>
<dbReference type="InterPro" id="IPR029787">
    <property type="entry name" value="Nucleotide_cyclase"/>
</dbReference>
<evidence type="ECO:0000256" key="2">
    <source>
        <dbReference type="ARBA" id="ARBA00022989"/>
    </source>
</evidence>
<dbReference type="GO" id="GO:0007165">
    <property type="term" value="P:signal transduction"/>
    <property type="evidence" value="ECO:0007669"/>
    <property type="project" value="InterPro"/>
</dbReference>
<dbReference type="PANTHER" id="PTHR44757:SF2">
    <property type="entry name" value="BIOFILM ARCHITECTURE MAINTENANCE PROTEIN MBAA"/>
    <property type="match status" value="1"/>
</dbReference>
<dbReference type="SUPFAM" id="SSF55073">
    <property type="entry name" value="Nucleotide cyclase"/>
    <property type="match status" value="1"/>
</dbReference>
<dbReference type="InterPro" id="IPR003660">
    <property type="entry name" value="HAMP_dom"/>
</dbReference>
<proteinExistence type="predicted"/>
<dbReference type="CDD" id="cd01949">
    <property type="entry name" value="GGDEF"/>
    <property type="match status" value="1"/>
</dbReference>
<comment type="caution">
    <text evidence="7">The sequence shown here is derived from an EMBL/GenBank/DDBJ whole genome shotgun (WGS) entry which is preliminary data.</text>
</comment>
<sequence>MRWTGERGRRRSRGTPLWTYLTALVLVPLVGVVVLTVVVTRSRVAEAASAARAEAAVRALAELDTARSGVEQEILPTLALAVIEDPAVASALGLPASVLDAQRQQAEATQAIARGVTDEALVSAGRSSYGADAAVAAADRVAEVRRSADDLTLELEAIYLQYLGVSTELMHAQRGAASAASAEGVSASTLRAIQDVGLVAELATTASRQMPLFLGALLGDGGGDSMIGSRLARETGWLAYTDALDQMDDLSQPALRRQWASARDSSVVASLDAVLTPTDAELPVLSVPEMVPLMFQSAARDALYTGLVDDAAGRAQSSAAADREHATERRTATLLLGLGVLLAAALGALYLGRTVSRSLGLLADQAGQVSRGELVEVEVGGPREVRTVSTALGSAVASLRRIQDQARAVARGDLSNALLDEPLPGPLGEVVHASVRQIVSSVRQREELQSALAHQAAHDPLTELPNRAQALQLTASALFRGQRSGSMTGLLFVDLDGFKGVNDTHGHACGDAVLREVAGRLRDTVRAGDVVCRLGGDEFVVLVEPVEAEGDLLDLAERLIAAAREPITAGGHVVRIGASVGIAVSRDASTVADVLFAEADAATYRAKRQGRGRAEVFDEALRAQLATRAELEDAIAHGLTHGEMELAYQPVVDVSSGRLTGYEALIRWQRPGHGLVPPDSFIPVAEGSRLICELDRWVLLEATRQLAEWRRTRPVDPGAPEPTVAVNISGRHLADRQVVQDVADALAASGLPARLLVLEVTETVLVDDPSAIDNLAALRGMGTTVAIDDFGTGYTSIGQLRHMPVDTLKIDRSFIGSAEPGHEELVALMIRVAHTFGLTVVAEGVEEPAQLARLLADGCDRAQGYLLHRPLSAADAGALLDGAPVAG</sequence>
<dbReference type="RefSeq" id="WP_183513656.1">
    <property type="nucleotide sequence ID" value="NZ_JACIBU010000001.1"/>
</dbReference>
<dbReference type="NCBIfam" id="TIGR00254">
    <property type="entry name" value="GGDEF"/>
    <property type="match status" value="1"/>
</dbReference>
<feature type="domain" description="GGDEF" evidence="6">
    <location>
        <begin position="486"/>
        <end position="619"/>
    </location>
</feature>
<dbReference type="PANTHER" id="PTHR44757">
    <property type="entry name" value="DIGUANYLATE CYCLASE DGCP"/>
    <property type="match status" value="1"/>
</dbReference>
<dbReference type="Gene3D" id="3.30.70.270">
    <property type="match status" value="1"/>
</dbReference>
<dbReference type="Pfam" id="PF00563">
    <property type="entry name" value="EAL"/>
    <property type="match status" value="1"/>
</dbReference>
<dbReference type="Pfam" id="PF00990">
    <property type="entry name" value="GGDEF"/>
    <property type="match status" value="1"/>
</dbReference>
<evidence type="ECO:0000313" key="7">
    <source>
        <dbReference type="EMBL" id="MBB3675795.1"/>
    </source>
</evidence>
<dbReference type="AlphaFoldDB" id="A0A839XZ28"/>
<feature type="domain" description="HAMP" evidence="5">
    <location>
        <begin position="353"/>
        <end position="404"/>
    </location>
</feature>
<evidence type="ECO:0000256" key="3">
    <source>
        <dbReference type="SAM" id="Phobius"/>
    </source>
</evidence>
<dbReference type="InterPro" id="IPR043128">
    <property type="entry name" value="Rev_trsase/Diguanyl_cyclase"/>
</dbReference>
<dbReference type="GO" id="GO:0016020">
    <property type="term" value="C:membrane"/>
    <property type="evidence" value="ECO:0007669"/>
    <property type="project" value="InterPro"/>
</dbReference>
<keyword evidence="2 3" id="KW-1133">Transmembrane helix</keyword>
<evidence type="ECO:0000256" key="1">
    <source>
        <dbReference type="ARBA" id="ARBA00022692"/>
    </source>
</evidence>
<reference evidence="7 8" key="1">
    <citation type="submission" date="2020-08" db="EMBL/GenBank/DDBJ databases">
        <title>Sequencing the genomes of 1000 actinobacteria strains.</title>
        <authorList>
            <person name="Klenk H.-P."/>
        </authorList>
    </citation>
    <scope>NUCLEOTIDE SEQUENCE [LARGE SCALE GENOMIC DNA]</scope>
    <source>
        <strain evidence="7 8">DSM 16678</strain>
    </source>
</reference>
<keyword evidence="3" id="KW-0472">Membrane</keyword>
<feature type="domain" description="EAL" evidence="4">
    <location>
        <begin position="628"/>
        <end position="884"/>
    </location>
</feature>
<dbReference type="InterPro" id="IPR052155">
    <property type="entry name" value="Biofilm_reg_signaling"/>
</dbReference>
<dbReference type="InterPro" id="IPR000160">
    <property type="entry name" value="GGDEF_dom"/>
</dbReference>
<evidence type="ECO:0000259" key="5">
    <source>
        <dbReference type="PROSITE" id="PS50885"/>
    </source>
</evidence>
<name>A0A839XZ28_9ACTN</name>
<dbReference type="Gene3D" id="6.10.340.10">
    <property type="match status" value="1"/>
</dbReference>
<protein>
    <submittedName>
        <fullName evidence="7">Diguanylate cyclase (GGDEF)-like protein</fullName>
    </submittedName>
</protein>
<dbReference type="Proteomes" id="UP000580718">
    <property type="component" value="Unassembled WGS sequence"/>
</dbReference>
<accession>A0A839XZ28</accession>
<dbReference type="Pfam" id="PF00672">
    <property type="entry name" value="HAMP"/>
    <property type="match status" value="1"/>
</dbReference>
<evidence type="ECO:0000259" key="4">
    <source>
        <dbReference type="PROSITE" id="PS50883"/>
    </source>
</evidence>
<dbReference type="SUPFAM" id="SSF141868">
    <property type="entry name" value="EAL domain-like"/>
    <property type="match status" value="1"/>
</dbReference>
<dbReference type="EMBL" id="JACIBU010000001">
    <property type="protein sequence ID" value="MBB3675795.1"/>
    <property type="molecule type" value="Genomic_DNA"/>
</dbReference>
<dbReference type="SMART" id="SM00267">
    <property type="entry name" value="GGDEF"/>
    <property type="match status" value="1"/>
</dbReference>
<evidence type="ECO:0000259" key="6">
    <source>
        <dbReference type="PROSITE" id="PS50887"/>
    </source>
</evidence>
<dbReference type="InterPro" id="IPR001633">
    <property type="entry name" value="EAL_dom"/>
</dbReference>
<gene>
    <name evidence="7" type="ORF">FHX36_001530</name>
</gene>
<dbReference type="PROSITE" id="PS50887">
    <property type="entry name" value="GGDEF"/>
    <property type="match status" value="1"/>
</dbReference>
<dbReference type="SMART" id="SM00052">
    <property type="entry name" value="EAL"/>
    <property type="match status" value="1"/>
</dbReference>
<dbReference type="InterPro" id="IPR035919">
    <property type="entry name" value="EAL_sf"/>
</dbReference>
<dbReference type="PROSITE" id="PS50883">
    <property type="entry name" value="EAL"/>
    <property type="match status" value="1"/>
</dbReference>